<reference evidence="1 2" key="1">
    <citation type="submission" date="2019-04" db="EMBL/GenBank/DDBJ databases">
        <title>Friends and foes A comparative genomics study of 23 Aspergillus species from section Flavi.</title>
        <authorList>
            <consortium name="DOE Joint Genome Institute"/>
            <person name="Kjaerbolling I."/>
            <person name="Vesth T."/>
            <person name="Frisvad J.C."/>
            <person name="Nybo J.L."/>
            <person name="Theobald S."/>
            <person name="Kildgaard S."/>
            <person name="Isbrandt T."/>
            <person name="Kuo A."/>
            <person name="Sato A."/>
            <person name="Lyhne E.K."/>
            <person name="Kogle M.E."/>
            <person name="Wiebenga A."/>
            <person name="Kun R.S."/>
            <person name="Lubbers R.J."/>
            <person name="Makela M.R."/>
            <person name="Barry K."/>
            <person name="Chovatia M."/>
            <person name="Clum A."/>
            <person name="Daum C."/>
            <person name="Haridas S."/>
            <person name="He G."/>
            <person name="LaButti K."/>
            <person name="Lipzen A."/>
            <person name="Mondo S."/>
            <person name="Riley R."/>
            <person name="Salamov A."/>
            <person name="Simmons B.A."/>
            <person name="Magnuson J.K."/>
            <person name="Henrissat B."/>
            <person name="Mortensen U.H."/>
            <person name="Larsen T.O."/>
            <person name="Devries R.P."/>
            <person name="Grigoriev I.V."/>
            <person name="Machida M."/>
            <person name="Baker S.E."/>
            <person name="Andersen M.R."/>
        </authorList>
    </citation>
    <scope>NUCLEOTIDE SEQUENCE [LARGE SCALE GENOMIC DNA]</scope>
    <source>
        <strain evidence="1 2">CBS 117626</strain>
    </source>
</reference>
<gene>
    <name evidence="1" type="ORF">BDV40DRAFT_314282</name>
</gene>
<evidence type="ECO:0000313" key="1">
    <source>
        <dbReference type="EMBL" id="KAE8160038.1"/>
    </source>
</evidence>
<dbReference type="AlphaFoldDB" id="A0A5N6UN22"/>
<evidence type="ECO:0000313" key="2">
    <source>
        <dbReference type="Proteomes" id="UP000326950"/>
    </source>
</evidence>
<dbReference type="Proteomes" id="UP000326950">
    <property type="component" value="Unassembled WGS sequence"/>
</dbReference>
<protein>
    <submittedName>
        <fullName evidence="1">F-box domain protein</fullName>
    </submittedName>
</protein>
<sequence length="488" mass="55837">MIHSPFSQLPQDCLVSVLDHLALDDALSLAASCDDLQAWMTPFVLRDLRIDWTNRPRRQVLQLLQIIFKEPEYASYVQHVSMMGSSYPWDDKDPVDWESERHEFEGLTDQAMDLVRRAGFSNLDDWHIAIYGGNIYALATVFLSQLPSIKSLRLDYSFVWWDGYPGIMLKQALLHPNGVFSTFDQLETVEYGANVPIAEDARPDDDEVPDGYPPYNPRQFMAWFCLPALRHLNIWLRDIEGLQESKPDLDLSNLETLIVARSTATEYHMHYLLSRAPNLKRLHVALAFAWRGESILDDSPIFAQALQAVSPTLEKLSLGVEYYPSNLGDRESKEADGEAFEPFQQFLTRFTNLQEAEIPLAMLLGWYSDELPHLGPLLPDSLSHICLRDDLVGFQDFEWTEDRAILLLESYLQDGKWKAHTPSLKRITLRLWDQNYTHFRRGQEDRLQEVANKAGIEFNIVVDDLGTGLWALDSPSVIAIISRARGLA</sequence>
<proteinExistence type="predicted"/>
<accession>A0A5N6UN22</accession>
<dbReference type="EMBL" id="ML738664">
    <property type="protein sequence ID" value="KAE8160038.1"/>
    <property type="molecule type" value="Genomic_DNA"/>
</dbReference>
<organism evidence="1 2">
    <name type="scientific">Aspergillus tamarii</name>
    <dbReference type="NCBI Taxonomy" id="41984"/>
    <lineage>
        <taxon>Eukaryota</taxon>
        <taxon>Fungi</taxon>
        <taxon>Dikarya</taxon>
        <taxon>Ascomycota</taxon>
        <taxon>Pezizomycotina</taxon>
        <taxon>Eurotiomycetes</taxon>
        <taxon>Eurotiomycetidae</taxon>
        <taxon>Eurotiales</taxon>
        <taxon>Aspergillaceae</taxon>
        <taxon>Aspergillus</taxon>
        <taxon>Aspergillus subgen. Circumdati</taxon>
    </lineage>
</organism>
<name>A0A5N6UN22_ASPTM</name>
<keyword evidence="2" id="KW-1185">Reference proteome</keyword>
<dbReference type="OrthoDB" id="4191831at2759"/>